<dbReference type="RefSeq" id="WP_354440937.1">
    <property type="nucleotide sequence ID" value="NZ_JBEPSH010000001.1"/>
</dbReference>
<sequence length="663" mass="71806">MAFDKRNLQVLANYCAAAADAMAYTLLRTAYSAFVKETEDFSCTIVTRDGLAFASPRSFGAPWYSGIDYSPVLDMIESYEPGDICITNDSYSGGVATHSPDIHIWKPVFFQGEIVCFVVGHIHNTDVGGAVPASLSRSLTEIVQEGIRVPPLKIMRAGKLNEDVAAIMRLNVRAPRQNWGDFNAQIASVNIGERKILEIIDRFGVDQFKEGAYAILDYAEQQARSVIESVPDGEYFFADFADEDGDSKYPCRVALTLRVKGGAVELDYTGSDPQLASSLNMPTGGRERHPLALVGLTYVLYTLYPGILLNAGTLRVARAVLPRGTVVNCVEPAAVGMRSLTCMLTQIVTFGAFAQALPEKMPVSAPGGNAIMNVKTNDRNDRPVMASIGPVGGGGGGTPFADGPDGMGGSSAFLKNTPVEVNEVEVPIRFLRYGLQPDTAGPGRYRGGLATVMSFEVSSPNTVVTARNRNRSRFNSWGAQGGGVGTLSRFTKNPGTDRAIELGNIDVVACEPGDVIQVIGPGAGGWGNPFERQPHAVLRDVQRGFLSAEKALEQYGVVVADGQIDEQATRQRRAEHQNDAAEVALFDFGPNRTAYERIWTPARYALLTEFLSQMPVLWRHFLKHKIFAAVTQEAANDTAMRAEMEEVFAVQRARFAALTQIAA</sequence>
<evidence type="ECO:0000313" key="2">
    <source>
        <dbReference type="EMBL" id="MET4575475.1"/>
    </source>
</evidence>
<keyword evidence="2" id="KW-0378">Hydrolase</keyword>
<dbReference type="Proteomes" id="UP001549320">
    <property type="component" value="Unassembled WGS sequence"/>
</dbReference>
<feature type="domain" description="Hydantoinase B/oxoprolinase" evidence="1">
    <location>
        <begin position="4"/>
        <end position="529"/>
    </location>
</feature>
<evidence type="ECO:0000313" key="3">
    <source>
        <dbReference type="Proteomes" id="UP001549320"/>
    </source>
</evidence>
<dbReference type="InterPro" id="IPR003692">
    <property type="entry name" value="Hydantoinase_B"/>
</dbReference>
<dbReference type="GO" id="GO:0047423">
    <property type="term" value="F:N-methylhydantoinase (ATP-hydrolyzing) activity"/>
    <property type="evidence" value="ECO:0007669"/>
    <property type="project" value="UniProtKB-EC"/>
</dbReference>
<organism evidence="2 3">
    <name type="scientific">Ottowia thiooxydans</name>
    <dbReference type="NCBI Taxonomy" id="219182"/>
    <lineage>
        <taxon>Bacteria</taxon>
        <taxon>Pseudomonadati</taxon>
        <taxon>Pseudomonadota</taxon>
        <taxon>Betaproteobacteria</taxon>
        <taxon>Burkholderiales</taxon>
        <taxon>Comamonadaceae</taxon>
        <taxon>Ottowia</taxon>
    </lineage>
</organism>
<dbReference type="PANTHER" id="PTHR11365:SF23">
    <property type="entry name" value="HYPOTHETICAL 5-OXOPROLINASE (EUROFUNG)-RELATED"/>
    <property type="match status" value="1"/>
</dbReference>
<evidence type="ECO:0000259" key="1">
    <source>
        <dbReference type="Pfam" id="PF02538"/>
    </source>
</evidence>
<name>A0ABV2Q456_9BURK</name>
<gene>
    <name evidence="2" type="ORF">ABIE13_000572</name>
</gene>
<accession>A0ABV2Q456</accession>
<reference evidence="2 3" key="1">
    <citation type="submission" date="2024-06" db="EMBL/GenBank/DDBJ databases">
        <title>Sorghum-associated microbial communities from plants grown in Nebraska, USA.</title>
        <authorList>
            <person name="Schachtman D."/>
        </authorList>
    </citation>
    <scope>NUCLEOTIDE SEQUENCE [LARGE SCALE GENOMIC DNA]</scope>
    <source>
        <strain evidence="2 3">2709</strain>
    </source>
</reference>
<dbReference type="Pfam" id="PF02538">
    <property type="entry name" value="Hydantoinase_B"/>
    <property type="match status" value="1"/>
</dbReference>
<protein>
    <submittedName>
        <fullName evidence="2">N-methylhydantoinase B</fullName>
        <ecNumber evidence="2">3.5.2.14</ecNumber>
    </submittedName>
</protein>
<dbReference type="EMBL" id="JBEPSH010000001">
    <property type="protein sequence ID" value="MET4575475.1"/>
    <property type="molecule type" value="Genomic_DNA"/>
</dbReference>
<keyword evidence="3" id="KW-1185">Reference proteome</keyword>
<comment type="caution">
    <text evidence="2">The sequence shown here is derived from an EMBL/GenBank/DDBJ whole genome shotgun (WGS) entry which is preliminary data.</text>
</comment>
<dbReference type="InterPro" id="IPR045079">
    <property type="entry name" value="Oxoprolinase-like"/>
</dbReference>
<dbReference type="PANTHER" id="PTHR11365">
    <property type="entry name" value="5-OXOPROLINASE RELATED"/>
    <property type="match status" value="1"/>
</dbReference>
<proteinExistence type="predicted"/>
<dbReference type="EC" id="3.5.2.14" evidence="2"/>